<feature type="region of interest" description="Disordered" evidence="1">
    <location>
        <begin position="132"/>
        <end position="164"/>
    </location>
</feature>
<dbReference type="RefSeq" id="XP_033519454.1">
    <property type="nucleotide sequence ID" value="XM_033666933.1"/>
</dbReference>
<evidence type="ECO:0000313" key="3">
    <source>
        <dbReference type="Proteomes" id="UP000799771"/>
    </source>
</evidence>
<dbReference type="OrthoDB" id="3648773at2759"/>
<feature type="region of interest" description="Disordered" evidence="1">
    <location>
        <begin position="381"/>
        <end position="409"/>
    </location>
</feature>
<feature type="region of interest" description="Disordered" evidence="1">
    <location>
        <begin position="185"/>
        <end position="270"/>
    </location>
</feature>
<dbReference type="GeneID" id="54407365"/>
<feature type="compositionally biased region" description="Polar residues" evidence="1">
    <location>
        <begin position="392"/>
        <end position="409"/>
    </location>
</feature>
<sequence length="761" mass="85327">MSSEISTSTISLDTKARRSLITPDDSNPTIPFAIDGGNNIQQSKPRAGITRHYTSLQEHADQMRIDGEYQGERRLTPRHDYRRESTSWGPGPISDDRHRGTGNPLPPEQPRTETPPLLEELIRRLAKENTIGKRVPTFTSDDTIGSETSTGTGSTLDTNSNSNTRKSSIADFLARHVPDMRMFASENTSERKPEAKNSKSQNESTGESLPTSIKKERKLSFALPPMLKSKDTRERMTKPTLAVGEPPSESPSKPLTPQSSAQRGLKDRRKIKMDLTLPLEMPNLPTRSRLPIAHLNIITPSRPRSPRTPWIRDEQPRRHQDTGSKTVTTIEESSVERDYIHGNMGGSNLLPGDDHLFSSQSPVFERPPTKVRDRCYVSRPVFGRSRSGRSGTSESTLARTPDSNWTLSDSQVLQEHQTRTKEELRQLGQSNKAVRGRRWGWGGRWISTGSDSPAQSPDSDPIRRFSVNIFKRSGHFSDPPDKKQKQQSPYNRPWWRKNSIPASRSPPSNLAHMPLPPPFVPPGLHRVPTPPMFDVNGEVKGKLADFFFDIHGAPGRKRPSKSPGSIWDSDALLMSLQTNLDDDDDDDDEEEGPKGRASKTSLPMNFKPDYDTPGLMPGLDEYPIGKEGNPGYRVSSPGLPDSWFRMQRGDTSNEQALTTSALKKSDERRKFEWLVPEHLPNSPLCPLHAKYRGPSIGVCYWHGAPSAEKKKKKSGERERAGKQDMQEEVARPVVMRQESRGLYDSPYADSKKRRLESLSSP</sequence>
<keyword evidence="3" id="KW-1185">Reference proteome</keyword>
<evidence type="ECO:0000313" key="2">
    <source>
        <dbReference type="EMBL" id="KAF2125061.1"/>
    </source>
</evidence>
<feature type="compositionally biased region" description="Basic and acidic residues" evidence="1">
    <location>
        <begin position="310"/>
        <end position="322"/>
    </location>
</feature>
<feature type="region of interest" description="Disordered" evidence="1">
    <location>
        <begin position="705"/>
        <end position="761"/>
    </location>
</feature>
<accession>A0A6A6A3A4</accession>
<feature type="compositionally biased region" description="Basic and acidic residues" evidence="1">
    <location>
        <begin position="188"/>
        <end position="197"/>
    </location>
</feature>
<feature type="compositionally biased region" description="Polar residues" evidence="1">
    <location>
        <begin position="1"/>
        <end position="12"/>
    </location>
</feature>
<name>A0A6A6A3A4_9PLEO</name>
<feature type="compositionally biased region" description="Basic and acidic residues" evidence="1">
    <location>
        <begin position="715"/>
        <end position="730"/>
    </location>
</feature>
<feature type="compositionally biased region" description="Acidic residues" evidence="1">
    <location>
        <begin position="580"/>
        <end position="591"/>
    </location>
</feature>
<feature type="compositionally biased region" description="Low complexity" evidence="1">
    <location>
        <begin position="139"/>
        <end position="164"/>
    </location>
</feature>
<feature type="region of interest" description="Disordered" evidence="1">
    <location>
        <begin position="1"/>
        <end position="116"/>
    </location>
</feature>
<dbReference type="Proteomes" id="UP000799771">
    <property type="component" value="Unassembled WGS sequence"/>
</dbReference>
<feature type="compositionally biased region" description="Basic and acidic residues" evidence="1">
    <location>
        <begin position="228"/>
        <end position="237"/>
    </location>
</feature>
<evidence type="ECO:0000256" key="1">
    <source>
        <dbReference type="SAM" id="MobiDB-lite"/>
    </source>
</evidence>
<proteinExistence type="predicted"/>
<protein>
    <submittedName>
        <fullName evidence="2">Uncharacterized protein</fullName>
    </submittedName>
</protein>
<feature type="compositionally biased region" description="Polar residues" evidence="1">
    <location>
        <begin position="198"/>
        <end position="211"/>
    </location>
</feature>
<feature type="region of interest" description="Disordered" evidence="1">
    <location>
        <begin position="441"/>
        <end position="514"/>
    </location>
</feature>
<feature type="compositionally biased region" description="Polar residues" evidence="1">
    <location>
        <begin position="250"/>
        <end position="262"/>
    </location>
</feature>
<dbReference type="AlphaFoldDB" id="A0A6A6A3A4"/>
<gene>
    <name evidence="2" type="ORF">P153DRAFT_360681</name>
</gene>
<feature type="region of interest" description="Disordered" evidence="1">
    <location>
        <begin position="299"/>
        <end position="326"/>
    </location>
</feature>
<feature type="compositionally biased region" description="Low complexity" evidence="1">
    <location>
        <begin position="450"/>
        <end position="459"/>
    </location>
</feature>
<reference evidence="2" key="1">
    <citation type="journal article" date="2020" name="Stud. Mycol.">
        <title>101 Dothideomycetes genomes: a test case for predicting lifestyles and emergence of pathogens.</title>
        <authorList>
            <person name="Haridas S."/>
            <person name="Albert R."/>
            <person name="Binder M."/>
            <person name="Bloem J."/>
            <person name="Labutti K."/>
            <person name="Salamov A."/>
            <person name="Andreopoulos B."/>
            <person name="Baker S."/>
            <person name="Barry K."/>
            <person name="Bills G."/>
            <person name="Bluhm B."/>
            <person name="Cannon C."/>
            <person name="Castanera R."/>
            <person name="Culley D."/>
            <person name="Daum C."/>
            <person name="Ezra D."/>
            <person name="Gonzalez J."/>
            <person name="Henrissat B."/>
            <person name="Kuo A."/>
            <person name="Liang C."/>
            <person name="Lipzen A."/>
            <person name="Lutzoni F."/>
            <person name="Magnuson J."/>
            <person name="Mondo S."/>
            <person name="Nolan M."/>
            <person name="Ohm R."/>
            <person name="Pangilinan J."/>
            <person name="Park H.-J."/>
            <person name="Ramirez L."/>
            <person name="Alfaro M."/>
            <person name="Sun H."/>
            <person name="Tritt A."/>
            <person name="Yoshinaga Y."/>
            <person name="Zwiers L.-H."/>
            <person name="Turgeon B."/>
            <person name="Goodwin S."/>
            <person name="Spatafora J."/>
            <person name="Crous P."/>
            <person name="Grigoriev I."/>
        </authorList>
    </citation>
    <scope>NUCLEOTIDE SEQUENCE</scope>
    <source>
        <strain evidence="2">CBS 119687</strain>
    </source>
</reference>
<dbReference type="EMBL" id="ML977517">
    <property type="protein sequence ID" value="KAF2125061.1"/>
    <property type="molecule type" value="Genomic_DNA"/>
</dbReference>
<feature type="region of interest" description="Disordered" evidence="1">
    <location>
        <begin position="578"/>
        <end position="655"/>
    </location>
</feature>
<feature type="compositionally biased region" description="Basic and acidic residues" evidence="1">
    <location>
        <begin position="58"/>
        <end position="85"/>
    </location>
</feature>
<organism evidence="2 3">
    <name type="scientific">Dothidotthia symphoricarpi CBS 119687</name>
    <dbReference type="NCBI Taxonomy" id="1392245"/>
    <lineage>
        <taxon>Eukaryota</taxon>
        <taxon>Fungi</taxon>
        <taxon>Dikarya</taxon>
        <taxon>Ascomycota</taxon>
        <taxon>Pezizomycotina</taxon>
        <taxon>Dothideomycetes</taxon>
        <taxon>Pleosporomycetidae</taxon>
        <taxon>Pleosporales</taxon>
        <taxon>Dothidotthiaceae</taxon>
        <taxon>Dothidotthia</taxon>
    </lineage>
</organism>